<gene>
    <name evidence="10 11" type="primary">Ir56a</name>
    <name evidence="10" type="synonym">56a</name>
    <name evidence="10" type="synonym">Dmel\CG30125</name>
    <name evidence="10" type="synonym">DmelIR56a</name>
    <name evidence="10" type="synonym">IR56a</name>
    <name evidence="10 11" type="ORF">CG30125</name>
    <name evidence="10" type="ORF">Dmel_CG30125</name>
</gene>
<evidence type="ECO:0000256" key="9">
    <source>
        <dbReference type="SAM" id="SignalP"/>
    </source>
</evidence>
<evidence type="ECO:0000313" key="10">
    <source>
        <dbReference type="EMBL" id="AAM68433.1"/>
    </source>
</evidence>
<evidence type="ECO:0000256" key="8">
    <source>
        <dbReference type="SAM" id="Phobius"/>
    </source>
</evidence>
<sequence>MGSRFFIRNLILFGLLASSNMQIPFGELEKKFELDVDFLLGVTELVGHIQGLYSITVYADCIDIHPSIQQRIMDKFMVPVNTIGSNLSRPNYHKLDNSRIRIVLFTGLNDTILVNLNKTDVPYSDNFYMLAYASAIKNKCIELDFIEEVFTLLWKMSIQNAILLIRGEFMMEMWSYLYMGKIHKIKLTKPNSYLESLRKYNYRFSLEVINDPPAIFWYNSSEQADVTGGGNLSVSGPLGLIIINFLRHLNVTIDIVPIPGKQTSQYELFQQPDNLRAENGVNMVGSALLKYSPMVTQSRMCLLVSNRRMIPFSRFLDRLVSPGVHKLTFVSSIGIFVIKYFSHRPRSFVDAIFCTIRFFFAIPLPSIILNRLPVVDRFIEVFIIIFVQILLSSNISITTSALTTGFWEPPIINVETMRASGLHILTEDPTILQAFKENILPSSLADLVILVDEDTYFHHVTTLNNSYVYVVQAHNWQIFRLYQQQMTNEPFEIASEELCSKWRILGIPLNPKSPLRFMFKDYFYRILESGLREQWVHSGFKKFCEFNNLKKLPVDSVDSWQPLSIEFYSNVIRAYIIGLVIATLAFVAELLHNGYRRKNVKKT</sequence>
<dbReference type="GO" id="GO:0016020">
    <property type="term" value="C:membrane"/>
    <property type="evidence" value="ECO:0000255"/>
    <property type="project" value="FlyBase"/>
</dbReference>
<dbReference type="FlyBase" id="FBgn0050125">
    <property type="gene designation" value="Ir56a"/>
</dbReference>
<evidence type="ECO:0000256" key="1">
    <source>
        <dbReference type="ARBA" id="ARBA00004651"/>
    </source>
</evidence>
<dbReference type="InParanoid" id="A1ZBG7"/>
<feature type="transmembrane region" description="Helical" evidence="8">
    <location>
        <begin position="572"/>
        <end position="592"/>
    </location>
</feature>
<keyword evidence="5 8" id="KW-0472">Membrane</keyword>
<evidence type="ECO:0000313" key="12">
    <source>
        <dbReference type="Proteomes" id="UP000000803"/>
    </source>
</evidence>
<evidence type="ECO:0000256" key="6">
    <source>
        <dbReference type="ARBA" id="ARBA00023170"/>
    </source>
</evidence>
<evidence type="ECO:0000256" key="7">
    <source>
        <dbReference type="ARBA" id="ARBA00023180"/>
    </source>
</evidence>
<reference evidence="10 12" key="1">
    <citation type="journal article" date="2000" name="Science">
        <title>The genome sequence of Drosophila melanogaster.</title>
        <authorList>
            <person name="Adams M.D."/>
            <person name="Celniker S.E."/>
            <person name="Holt R.A."/>
            <person name="Evans C.A."/>
            <person name="Gocayne J.D."/>
            <person name="Amanatides P.G."/>
            <person name="Scherer S.E."/>
            <person name="Li P.W."/>
            <person name="Hoskins R.A."/>
            <person name="Galle R.F."/>
            <person name="George R.A."/>
            <person name="Lewis S.E."/>
            <person name="Richards S."/>
            <person name="Ashburner M."/>
            <person name="Henderson S.N."/>
            <person name="Sutton G.G."/>
            <person name="Wortman J.R."/>
            <person name="Yandell M.D."/>
            <person name="Zhang Q."/>
            <person name="Chen L.X."/>
            <person name="Brandon R.C."/>
            <person name="Rogers Y.H."/>
            <person name="Blazej R.G."/>
            <person name="Champe M."/>
            <person name="Pfeiffer B.D."/>
            <person name="Wan K.H."/>
            <person name="Doyle C."/>
            <person name="Baxter E.G."/>
            <person name="Helt G."/>
            <person name="Nelson C.R."/>
            <person name="Gabor G.L."/>
            <person name="Abril J.F."/>
            <person name="Agbayani A."/>
            <person name="An H.J."/>
            <person name="Andrews-Pfannkoch C."/>
            <person name="Baldwin D."/>
            <person name="Ballew R.M."/>
            <person name="Basu A."/>
            <person name="Baxendale J."/>
            <person name="Bayraktaroglu L."/>
            <person name="Beasley E.M."/>
            <person name="Beeson K.Y."/>
            <person name="Benos P.V."/>
            <person name="Berman B.P."/>
            <person name="Bhandari D."/>
            <person name="Bolshakov S."/>
            <person name="Borkova D."/>
            <person name="Botchan M.R."/>
            <person name="Bouck J."/>
            <person name="Brokstein P."/>
            <person name="Brottier P."/>
            <person name="Burtis K.C."/>
            <person name="Busam D.A."/>
            <person name="Butler H."/>
            <person name="Cadieu E."/>
            <person name="Center A."/>
            <person name="Chandra I."/>
            <person name="Cherry J.M."/>
            <person name="Cawley S."/>
            <person name="Dahlke C."/>
            <person name="Davenport L.B."/>
            <person name="Davies P."/>
            <person name="de Pablos B."/>
            <person name="Delcher A."/>
            <person name="Deng Z."/>
            <person name="Mays A.D."/>
            <person name="Dew I."/>
            <person name="Dietz S.M."/>
            <person name="Dodson K."/>
            <person name="Doup L.E."/>
            <person name="Downes M."/>
            <person name="Dugan-Rocha S."/>
            <person name="Dunkov B.C."/>
            <person name="Dunn P."/>
            <person name="Durbin K.J."/>
            <person name="Evangelista C.C."/>
            <person name="Ferraz C."/>
            <person name="Ferriera S."/>
            <person name="Fleischmann W."/>
            <person name="Fosler C."/>
            <person name="Gabrielian A.E."/>
            <person name="Garg N.S."/>
            <person name="Gelbart W.M."/>
            <person name="Glasser K."/>
            <person name="Glodek A."/>
            <person name="Gong F."/>
            <person name="Gorrell J.H."/>
            <person name="Gu Z."/>
            <person name="Guan P."/>
            <person name="Harris M."/>
            <person name="Harris N.L."/>
            <person name="Harvey D."/>
            <person name="Heiman T.J."/>
            <person name="Hernandez J.R."/>
            <person name="Houck J."/>
            <person name="Hostin D."/>
            <person name="Houston K.A."/>
            <person name="Howland T.J."/>
            <person name="Wei M.H."/>
            <person name="Ibegwam C."/>
            <person name="Jalali M."/>
            <person name="Kalush F."/>
            <person name="Karpen G.H."/>
            <person name="Ke Z."/>
            <person name="Kennison J.A."/>
            <person name="Ketchum K.A."/>
            <person name="Kimmel B.E."/>
            <person name="Kodira C.D."/>
            <person name="Kraft C."/>
            <person name="Kravitz S."/>
            <person name="Kulp D."/>
            <person name="Lai Z."/>
            <person name="Lasko P."/>
            <person name="Lei Y."/>
            <person name="Levitsky A.A."/>
            <person name="Li J."/>
            <person name="Li Z."/>
            <person name="Liang Y."/>
            <person name="Lin X."/>
            <person name="Liu X."/>
            <person name="Mattei B."/>
            <person name="McIntosh T.C."/>
            <person name="McLeod M.P."/>
            <person name="McPherson D."/>
            <person name="Merkulov G."/>
            <person name="Milshina N.V."/>
            <person name="Mobarry C."/>
            <person name="Morris J."/>
            <person name="Moshrefi A."/>
            <person name="Mount S.M."/>
            <person name="Moy M."/>
            <person name="Murphy B."/>
            <person name="Murphy L."/>
            <person name="Muzny D.M."/>
            <person name="Nelson D.L."/>
            <person name="Nelson D.R."/>
            <person name="Nelson K.A."/>
            <person name="Nixon K."/>
            <person name="Nusskern D.R."/>
            <person name="Pacleb J.M."/>
            <person name="Palazzolo M."/>
            <person name="Pittman G.S."/>
            <person name="Pan S."/>
            <person name="Pollard J."/>
            <person name="Puri V."/>
            <person name="Reese M.G."/>
            <person name="Reinert K."/>
            <person name="Remington K."/>
            <person name="Saunders R.D."/>
            <person name="Scheeler F."/>
            <person name="Shen H."/>
            <person name="Shue B.C."/>
            <person name="Siden-Kiamos I."/>
            <person name="Simpson M."/>
            <person name="Skupski M.P."/>
            <person name="Smith T."/>
            <person name="Spier E."/>
            <person name="Spradling A.C."/>
            <person name="Stapleton M."/>
            <person name="Strong R."/>
            <person name="Sun E."/>
            <person name="Svirskas R."/>
            <person name="Tector C."/>
            <person name="Turner R."/>
            <person name="Venter E."/>
            <person name="Wang A.H."/>
            <person name="Wang X."/>
            <person name="Wang Z.Y."/>
            <person name="Wassarman D.A."/>
            <person name="Weinstock G.M."/>
            <person name="Weissenbach J."/>
            <person name="Williams S.M."/>
            <person name="WoodageT"/>
            <person name="Worley K.C."/>
            <person name="Wu D."/>
            <person name="Yang S."/>
            <person name="Yao Q.A."/>
            <person name="Ye J."/>
            <person name="Yeh R.F."/>
            <person name="Zaveri J.S."/>
            <person name="Zhan M."/>
            <person name="Zhang G."/>
            <person name="Zhao Q."/>
            <person name="Zheng L."/>
            <person name="Zheng X.H."/>
            <person name="Zhong F.N."/>
            <person name="Zhong W."/>
            <person name="Zhou X."/>
            <person name="Zhu S."/>
            <person name="Zhu X."/>
            <person name="Smith H.O."/>
            <person name="Gibbs R.A."/>
            <person name="Myers E.W."/>
            <person name="Rubin G.M."/>
            <person name="Venter J.C."/>
        </authorList>
    </citation>
    <scope>NUCLEOTIDE SEQUENCE [LARGE SCALE GENOMIC DNA]</scope>
    <source>
        <strain evidence="12">Berkeley</strain>
    </source>
</reference>
<keyword evidence="7" id="KW-0325">Glycoprotein</keyword>
<dbReference type="PhylomeDB" id="A1ZBG7"/>
<dbReference type="EMBL" id="AE013599">
    <property type="protein sequence ID" value="AAM68433.1"/>
    <property type="molecule type" value="Genomic_DNA"/>
</dbReference>
<dbReference type="PaxDb" id="7227-FBpp0085779"/>
<dbReference type="GO" id="GO:0005886">
    <property type="term" value="C:plasma membrane"/>
    <property type="evidence" value="ECO:0007669"/>
    <property type="project" value="UniProtKB-SubCell"/>
</dbReference>
<dbReference type="AGR" id="FB:FBgn0050125"/>
<dbReference type="KEGG" id="dme:Dmel_CG30125"/>
<dbReference type="OMA" id="FWYNSSE"/>
<proteinExistence type="predicted"/>
<reference evidence="10 12" key="6">
    <citation type="journal article" date="2005" name="PLoS Comput. Biol.">
        <title>Combined evidence annotation of transposable elements in genome sequences.</title>
        <authorList>
            <person name="Quesneville H."/>
            <person name="Bergman C.M."/>
            <person name="Andrieu O."/>
            <person name="Autard D."/>
            <person name="Nouaud D."/>
            <person name="Ashburner M."/>
            <person name="Anxolabehere D."/>
        </authorList>
    </citation>
    <scope>NUCLEOTIDE SEQUENCE [LARGE SCALE GENOMIC DNA]</scope>
    <source>
        <strain evidence="12">Berkeley</strain>
    </source>
</reference>
<keyword evidence="3 8" id="KW-0812">Transmembrane</keyword>
<dbReference type="CTD" id="246471"/>
<dbReference type="Proteomes" id="UP000000803">
    <property type="component" value="Chromosome 2R"/>
</dbReference>
<feature type="signal peptide" evidence="9">
    <location>
        <begin position="1"/>
        <end position="21"/>
    </location>
</feature>
<dbReference type="UCSC" id="CG30125-RA">
    <property type="organism name" value="d. melanogaster"/>
</dbReference>
<keyword evidence="9" id="KW-0732">Signal</keyword>
<dbReference type="GO" id="GO:0015276">
    <property type="term" value="F:ligand-gated monoatomic ion channel activity"/>
    <property type="evidence" value="ECO:0000255"/>
    <property type="project" value="FlyBase"/>
</dbReference>
<reference evidence="10 12" key="8">
    <citation type="journal article" date="2007" name="Science">
        <title>Sequence finishing and mapping of Drosophila melanogaster heterochromatin.</title>
        <authorList>
            <person name="Hoskins R.A."/>
            <person name="Carlson J.W."/>
            <person name="Kennedy C."/>
            <person name="Acevedo D."/>
            <person name="Evans-Holm M."/>
            <person name="Frise E."/>
            <person name="Wan K.H."/>
            <person name="Park S."/>
            <person name="Mendez-Lago M."/>
            <person name="Rossi F."/>
            <person name="Villasante A."/>
            <person name="Dimitri P."/>
            <person name="Karpen G.H."/>
            <person name="Celniker S.E."/>
        </authorList>
    </citation>
    <scope>NUCLEOTIDE SEQUENCE [LARGE SCALE GENOMIC DNA]</scope>
    <source>
        <strain evidence="12">Berkeley</strain>
    </source>
</reference>
<reference evidence="10 12" key="4">
    <citation type="journal article" date="2002" name="Genome Biol.">
        <title>The transposable elements of the Drosophila melanogaster euchromatin: a genomics perspective.</title>
        <authorList>
            <person name="Kaminker J.S."/>
            <person name="Bergman C.M."/>
            <person name="Kronmiller B."/>
            <person name="Carlson J."/>
            <person name="Svirskas R."/>
            <person name="Patel S."/>
            <person name="Frise E."/>
            <person name="Wheeler D.A."/>
            <person name="Lewis S.E."/>
            <person name="Rubin G.M."/>
            <person name="Ashburner M."/>
            <person name="Celniker S.E."/>
        </authorList>
    </citation>
    <scope>NUCLEOTIDE SEQUENCE [LARGE SCALE GENOMIC DNA]</scope>
    <source>
        <strain evidence="12">Berkeley</strain>
    </source>
</reference>
<reference evidence="10 12" key="2">
    <citation type="journal article" date="2002" name="Genome Biol.">
        <title>Finishing a whole-genome shotgun: release 3 of the Drosophila melanogaster euchromatic genome sequence.</title>
        <authorList>
            <person name="Celniker S.E."/>
            <person name="Wheeler D.A."/>
            <person name="Kronmiller B."/>
            <person name="Carlson J.W."/>
            <person name="Halpern A."/>
            <person name="Patel S."/>
            <person name="Adams M."/>
            <person name="Champe M."/>
            <person name="Dugan S.P."/>
            <person name="Frise E."/>
            <person name="Hodgson A."/>
            <person name="George R.A."/>
            <person name="Hoskins R.A."/>
            <person name="Laverty T."/>
            <person name="Muzny D.M."/>
            <person name="Nelson C.R."/>
            <person name="Pacleb J.M."/>
            <person name="Park S."/>
            <person name="Pfeiffer B.D."/>
            <person name="Richards S."/>
            <person name="Sodergren E.J."/>
            <person name="Svirskas R."/>
            <person name="Tabor P.E."/>
            <person name="Wan K."/>
            <person name="Stapleton M."/>
            <person name="Sutton G.G."/>
            <person name="Venter C."/>
            <person name="Weinstock G."/>
            <person name="Scherer S.E."/>
            <person name="Myers E.W."/>
            <person name="Gibbs R.A."/>
            <person name="Rubin G.M."/>
        </authorList>
    </citation>
    <scope>NUCLEOTIDE SEQUENCE [LARGE SCALE GENOMIC DNA]</scope>
    <source>
        <strain evidence="12">Berkeley</strain>
    </source>
</reference>
<dbReference type="AlphaFoldDB" id="A1ZBG7"/>
<accession>A1ZBG7</accession>
<dbReference type="BioGRID-ORCS" id="246471">
    <property type="hits" value="0 hits in 1 CRISPR screen"/>
</dbReference>
<evidence type="ECO:0000256" key="2">
    <source>
        <dbReference type="ARBA" id="ARBA00022475"/>
    </source>
</evidence>
<reference evidence="10 12" key="11">
    <citation type="journal article" date="2015" name="Genome Res.">
        <title>The Release 6 reference sequence of the Drosophila melanogaster genome.</title>
        <authorList>
            <person name="Hoskins R.A."/>
            <person name="Carlson J.W."/>
            <person name="Wan K.H."/>
            <person name="Park S."/>
            <person name="Mendez I."/>
            <person name="Galle S.E."/>
            <person name="Booth B.W."/>
            <person name="Pfeiffer B.D."/>
            <person name="George R.A."/>
            <person name="Svirskas R."/>
            <person name="Krzywinski M."/>
            <person name="Schein J."/>
            <person name="Accardo M.C."/>
            <person name="Damia E."/>
            <person name="Messina G."/>
            <person name="Mendez-Lago M."/>
            <person name="de Pablos B."/>
            <person name="Demakova O.V."/>
            <person name="Andreyeva E.N."/>
            <person name="Boldyreva L.V."/>
            <person name="Marra M."/>
            <person name="Carvalho A.B."/>
            <person name="Dimitri P."/>
            <person name="Villasante A."/>
            <person name="Zhimulev I.F."/>
            <person name="Rubin G.M."/>
            <person name="Karpen G.H."/>
            <person name="Celniker S.E."/>
        </authorList>
    </citation>
    <scope>NUCLEOTIDE SEQUENCE [LARGE SCALE GENOMIC DNA]</scope>
    <source>
        <strain evidence="12">Berkeley</strain>
    </source>
</reference>
<dbReference type="PANTHER" id="PTHR42643:SF39">
    <property type="entry name" value="IONOTROPIC RECEPTOR 56A-RELATED"/>
    <property type="match status" value="1"/>
</dbReference>
<reference evidence="10 12" key="7">
    <citation type="journal article" date="2007" name="Science">
        <title>The Release 5.1 annotation of Drosophila melanogaster heterochromatin.</title>
        <authorList>
            <person name="Smith C.D."/>
            <person name="Shu S."/>
            <person name="Mungall C.J."/>
            <person name="Karpen G.H."/>
        </authorList>
    </citation>
    <scope>NUCLEOTIDE SEQUENCE [LARGE SCALE GENOMIC DNA]</scope>
    <source>
        <strain evidence="12">Berkeley</strain>
    </source>
</reference>
<dbReference type="OrthoDB" id="7859910at2759"/>
<reference evidence="10 12" key="10">
    <citation type="journal article" date="2015" name="G3 (Bethesda)">
        <title>Gene Model Annotations for Drosophila melanogaster: The Rule-Benders.</title>
        <authorList>
            <consortium name="FlyBase Consortium"/>
            <person name="Crosby M.A."/>
            <person name="Gramates L.S."/>
            <person name="Dos Santos G."/>
            <person name="Matthews B.B."/>
            <person name="St Pierre S.E."/>
            <person name="Zhou P."/>
            <person name="Schroeder A.J."/>
            <person name="Falls K."/>
            <person name="Emmert D.B."/>
            <person name="Russo S.M."/>
            <person name="Gelbart W.M."/>
            <person name="null"/>
        </authorList>
    </citation>
    <scope>NUCLEOTIDE SEQUENCE [LARGE SCALE GENOMIC DNA]</scope>
    <source>
        <strain evidence="12">Berkeley</strain>
    </source>
</reference>
<name>A1ZBG7_DROME</name>
<evidence type="ECO:0000256" key="5">
    <source>
        <dbReference type="ARBA" id="ARBA00023136"/>
    </source>
</evidence>
<feature type="chain" id="PRO_5002642019" evidence="9">
    <location>
        <begin position="22"/>
        <end position="603"/>
    </location>
</feature>
<dbReference type="PANTHER" id="PTHR42643">
    <property type="entry name" value="IONOTROPIC RECEPTOR 20A-RELATED"/>
    <property type="match status" value="1"/>
</dbReference>
<keyword evidence="4 8" id="KW-1133">Transmembrane helix</keyword>
<dbReference type="STRING" id="7227.FBpp0085779"/>
<reference evidence="10 12" key="3">
    <citation type="journal article" date="2002" name="Genome Biol.">
        <title>Annotation of the Drosophila melanogaster euchromatic genome: a systematic review.</title>
        <authorList>
            <person name="Misra S."/>
            <person name="Crosby M.A."/>
            <person name="Mungall C.J."/>
            <person name="Matthews B.B."/>
            <person name="Campbell K.S."/>
            <person name="Hradecky P."/>
            <person name="Huang Y."/>
            <person name="Kaminker J.S."/>
            <person name="Millburn G.H."/>
            <person name="Prochnik S.E."/>
            <person name="Smith C.D."/>
            <person name="Tupy J.L."/>
            <person name="Whitfied E.J."/>
            <person name="Bayraktaroglu L."/>
            <person name="Berman B.P."/>
            <person name="Bettencourt B.R."/>
            <person name="Celniker S.E."/>
            <person name="de Grey A.D."/>
            <person name="Drysdale R.A."/>
            <person name="Harris N.L."/>
            <person name="Richter J."/>
            <person name="Russo S."/>
            <person name="Schroeder A.J."/>
            <person name="Shu S.Q."/>
            <person name="Stapleton M."/>
            <person name="Yamada C."/>
            <person name="Ashburner M."/>
            <person name="Gelbart W.M."/>
            <person name="Rubin G.M."/>
            <person name="Lewis S.E."/>
        </authorList>
    </citation>
    <scope>GENOME REANNOTATION</scope>
    <source>
        <strain evidence="12">Berkeley</strain>
    </source>
</reference>
<keyword evidence="6 10" id="KW-0675">Receptor</keyword>
<evidence type="ECO:0000256" key="4">
    <source>
        <dbReference type="ARBA" id="ARBA00022989"/>
    </source>
</evidence>
<reference evidence="10 12" key="5">
    <citation type="journal article" date="2002" name="Genome Biol.">
        <title>Heterochromatic sequences in a Drosophila whole-genome shotgun assembly.</title>
        <authorList>
            <person name="Hoskins R.A."/>
            <person name="Smith C.D."/>
            <person name="Carlson J.W."/>
            <person name="Carvalho A.B."/>
            <person name="Halpern A."/>
            <person name="Kaminker J.S."/>
            <person name="Kennedy C."/>
            <person name="Mungall C.J."/>
            <person name="Sullivan B.A."/>
            <person name="Sutton G.G."/>
            <person name="Yasuhara J.C."/>
            <person name="Wakimoto B.T."/>
            <person name="Myers E.W."/>
            <person name="Celniker S.E."/>
            <person name="Rubin G.M."/>
            <person name="Karpen G.H."/>
        </authorList>
    </citation>
    <scope>NUCLEOTIDE SEQUENCE [LARGE SCALE GENOMIC DNA]</scope>
    <source>
        <strain evidence="12">Berkeley</strain>
    </source>
</reference>
<dbReference type="HOGENOM" id="CLU_452904_0_0_1"/>
<keyword evidence="12" id="KW-1185">Reference proteome</keyword>
<keyword evidence="2" id="KW-1003">Cell membrane</keyword>
<comment type="subcellular location">
    <subcellularLocation>
        <location evidence="1">Cell membrane</location>
        <topology evidence="1">Multi-pass membrane protein</topology>
    </subcellularLocation>
</comment>
<dbReference type="eggNOG" id="ENOG502T9CW">
    <property type="taxonomic scope" value="Eukaryota"/>
</dbReference>
<evidence type="ECO:0000313" key="11">
    <source>
        <dbReference type="FlyBase" id="FBgn0050125"/>
    </source>
</evidence>
<dbReference type="VEuPathDB" id="VectorBase:FBgn0050125"/>
<evidence type="ECO:0000256" key="3">
    <source>
        <dbReference type="ARBA" id="ARBA00022692"/>
    </source>
</evidence>
<dbReference type="InterPro" id="IPR052192">
    <property type="entry name" value="Insect_Ionotropic_Sensory_Rcpt"/>
</dbReference>
<dbReference type="GeneID" id="246471"/>
<dbReference type="FunCoup" id="A1ZBG7">
    <property type="interactions" value="27"/>
</dbReference>
<dbReference type="RefSeq" id="NP_725850.1">
    <property type="nucleotide sequence ID" value="NM_166323.1"/>
</dbReference>
<dbReference type="Bgee" id="FBgn0050125">
    <property type="expression patterns" value="Expressed in columnar neuron T1 (Drosophila) in insect head and 5 other cell types or tissues"/>
</dbReference>
<protein>
    <submittedName>
        <fullName evidence="10">Ionotropic receptor 56a</fullName>
    </submittedName>
</protein>
<reference evidence="10 12" key="9">
    <citation type="journal article" date="2015" name="G3 (Bethesda)">
        <title>Gene Model Annotations for Drosophila melanogaster: Impact of High-Throughput Data.</title>
        <authorList>
            <consortium name="FlyBase Consortium"/>
            <person name="Matthews B.B."/>
            <person name="Dos Santos G."/>
            <person name="Crosby M.A."/>
            <person name="Emmert D.B."/>
            <person name="St Pierre S.E."/>
            <person name="Gramates L.S."/>
            <person name="Zhou P."/>
            <person name="Schroeder A.J."/>
            <person name="Falls K."/>
            <person name="Strelets V."/>
            <person name="Russo S.M."/>
            <person name="Gelbart W.M."/>
            <person name="null"/>
        </authorList>
    </citation>
    <scope>NUCLEOTIDE SEQUENCE [LARGE SCALE GENOMIC DNA]</scope>
    <source>
        <strain evidence="12">Berkeley</strain>
    </source>
</reference>
<dbReference type="GO" id="GO:0009593">
    <property type="term" value="P:detection of chemical stimulus"/>
    <property type="evidence" value="ECO:0000250"/>
    <property type="project" value="FlyBase"/>
</dbReference>
<organism evidence="10 12">
    <name type="scientific">Drosophila melanogaster</name>
    <name type="common">Fruit fly</name>
    <dbReference type="NCBI Taxonomy" id="7227"/>
    <lineage>
        <taxon>Eukaryota</taxon>
        <taxon>Metazoa</taxon>
        <taxon>Ecdysozoa</taxon>
        <taxon>Arthropoda</taxon>
        <taxon>Hexapoda</taxon>
        <taxon>Insecta</taxon>
        <taxon>Pterygota</taxon>
        <taxon>Neoptera</taxon>
        <taxon>Endopterygota</taxon>
        <taxon>Diptera</taxon>
        <taxon>Brachycera</taxon>
        <taxon>Muscomorpha</taxon>
        <taxon>Ephydroidea</taxon>
        <taxon>Drosophilidae</taxon>
        <taxon>Drosophila</taxon>
        <taxon>Sophophora</taxon>
    </lineage>
</organism>